<sequence>MNNYKLRLQKELEDLDLKIEKLNNFIEKNEIFKTIDLKEQELLKEQREIMTKYANILRKRIK</sequence>
<accession>A0A510JMI6</accession>
<reference evidence="1 2" key="1">
    <citation type="submission" date="2019-07" db="EMBL/GenBank/DDBJ databases">
        <title>Complete Genome Sequence of Leptotrichia shahii Strain JCM 16776.</title>
        <authorList>
            <person name="Watanabe S."/>
            <person name="Cui L."/>
        </authorList>
    </citation>
    <scope>NUCLEOTIDE SEQUENCE [LARGE SCALE GENOMIC DNA]</scope>
    <source>
        <strain evidence="1 2">JCM16776</strain>
    </source>
</reference>
<gene>
    <name evidence="1" type="ORF">JCM16776_0769</name>
</gene>
<dbReference type="EMBL" id="AP019827">
    <property type="protein sequence ID" value="BBM40549.1"/>
    <property type="molecule type" value="Genomic_DNA"/>
</dbReference>
<dbReference type="Proteomes" id="UP000322617">
    <property type="component" value="Chromosome"/>
</dbReference>
<organism evidence="1 2">
    <name type="scientific">Leptotrichia shahii</name>
    <dbReference type="NCBI Taxonomy" id="157691"/>
    <lineage>
        <taxon>Bacteria</taxon>
        <taxon>Fusobacteriati</taxon>
        <taxon>Fusobacteriota</taxon>
        <taxon>Fusobacteriia</taxon>
        <taxon>Fusobacteriales</taxon>
        <taxon>Leptotrichiaceae</taxon>
        <taxon>Leptotrichia</taxon>
    </lineage>
</organism>
<dbReference type="RefSeq" id="WP_018450260.1">
    <property type="nucleotide sequence ID" value="NZ_AP019827.1"/>
</dbReference>
<name>A0A510JMI6_9FUSO</name>
<dbReference type="Pfam" id="PF21825">
    <property type="entry name" value="crAss001_48"/>
    <property type="match status" value="1"/>
</dbReference>
<protein>
    <submittedName>
        <fullName evidence="1">Uncharacterized protein</fullName>
    </submittedName>
</protein>
<keyword evidence="2" id="KW-1185">Reference proteome</keyword>
<dbReference type="STRING" id="1122172.GCA_000373045_00633"/>
<dbReference type="AlphaFoldDB" id="A0A510JMI6"/>
<evidence type="ECO:0000313" key="2">
    <source>
        <dbReference type="Proteomes" id="UP000322617"/>
    </source>
</evidence>
<dbReference type="InterPro" id="IPR054052">
    <property type="entry name" value="Y16Q-like"/>
</dbReference>
<proteinExistence type="predicted"/>
<dbReference type="KEGG" id="lsz:JCM16776_0769"/>
<evidence type="ECO:0000313" key="1">
    <source>
        <dbReference type="EMBL" id="BBM40549.1"/>
    </source>
</evidence>